<accession>A0ABN1VKT0</accession>
<gene>
    <name evidence="1" type="ORF">GCM10009665_01670</name>
</gene>
<reference evidence="1 2" key="1">
    <citation type="journal article" date="2019" name="Int. J. Syst. Evol. Microbiol.">
        <title>The Global Catalogue of Microorganisms (GCM) 10K type strain sequencing project: providing services to taxonomists for standard genome sequencing and annotation.</title>
        <authorList>
            <consortium name="The Broad Institute Genomics Platform"/>
            <consortium name="The Broad Institute Genome Sequencing Center for Infectious Disease"/>
            <person name="Wu L."/>
            <person name="Ma J."/>
        </authorList>
    </citation>
    <scope>NUCLEOTIDE SEQUENCE [LARGE SCALE GENOMIC DNA]</scope>
    <source>
        <strain evidence="1 2">JCM 13004</strain>
    </source>
</reference>
<protein>
    <submittedName>
        <fullName evidence="1">Uncharacterized protein</fullName>
    </submittedName>
</protein>
<keyword evidence="2" id="KW-1185">Reference proteome</keyword>
<name>A0ABN1VKT0_9ACTN</name>
<proteinExistence type="predicted"/>
<evidence type="ECO:0000313" key="1">
    <source>
        <dbReference type="EMBL" id="GAA1215537.1"/>
    </source>
</evidence>
<dbReference type="EMBL" id="BAAALF010000002">
    <property type="protein sequence ID" value="GAA1215537.1"/>
    <property type="molecule type" value="Genomic_DNA"/>
</dbReference>
<organism evidence="1 2">
    <name type="scientific">Kitasatospora nipponensis</name>
    <dbReference type="NCBI Taxonomy" id="258049"/>
    <lineage>
        <taxon>Bacteria</taxon>
        <taxon>Bacillati</taxon>
        <taxon>Actinomycetota</taxon>
        <taxon>Actinomycetes</taxon>
        <taxon>Kitasatosporales</taxon>
        <taxon>Streptomycetaceae</taxon>
        <taxon>Kitasatospora</taxon>
    </lineage>
</organism>
<comment type="caution">
    <text evidence="1">The sequence shown here is derived from an EMBL/GenBank/DDBJ whole genome shotgun (WGS) entry which is preliminary data.</text>
</comment>
<dbReference type="Proteomes" id="UP001500037">
    <property type="component" value="Unassembled WGS sequence"/>
</dbReference>
<evidence type="ECO:0000313" key="2">
    <source>
        <dbReference type="Proteomes" id="UP001500037"/>
    </source>
</evidence>
<sequence length="78" mass="8751">MRDEIIARARFLLDDLHLCEAEASRWLQDYFPDLEREERARYLHEAGSRGRPAGADRDVVQDGQELLLGGGPIGGRSG</sequence>
<dbReference type="RefSeq" id="WP_344437767.1">
    <property type="nucleotide sequence ID" value="NZ_BAAALF010000002.1"/>
</dbReference>